<dbReference type="CDD" id="cd05233">
    <property type="entry name" value="SDR_c"/>
    <property type="match status" value="1"/>
</dbReference>
<sequence>MQDRLSFAGKVIIVTGGGKGVGRGISERFLQQGGSVVICGRTEPETLPKHGDKQADFFALDVRDADAVQAMVDAVKTRYGRIDVLINNAGGAPYCNAADASPRFSESIIKLNLLAPLLFAQACNAVMQEQDNGGVILNIASVSATRPSPGTAAYGAAKAGLLNLTTSLAVEWAPKVRTNAIIGGLIRTEQSQLHYGDEAGIAAVSKTVPLGRMALPEDIGDACVFLASDMASYINGAALALHGGGERPAFLDASNSGN</sequence>
<dbReference type="PRINTS" id="PR00080">
    <property type="entry name" value="SDRFAMILY"/>
</dbReference>
<dbReference type="Pfam" id="PF13561">
    <property type="entry name" value="adh_short_C2"/>
    <property type="match status" value="1"/>
</dbReference>
<dbReference type="SUPFAM" id="SSF51735">
    <property type="entry name" value="NAD(P)-binding Rossmann-fold domains"/>
    <property type="match status" value="1"/>
</dbReference>
<keyword evidence="3" id="KW-1185">Reference proteome</keyword>
<dbReference type="Gene3D" id="3.40.50.720">
    <property type="entry name" value="NAD(P)-binding Rossmann-like Domain"/>
    <property type="match status" value="1"/>
</dbReference>
<dbReference type="PRINTS" id="PR00081">
    <property type="entry name" value="GDHRDH"/>
</dbReference>
<dbReference type="PANTHER" id="PTHR42760">
    <property type="entry name" value="SHORT-CHAIN DEHYDROGENASES/REDUCTASES FAMILY MEMBER"/>
    <property type="match status" value="1"/>
</dbReference>
<evidence type="ECO:0000313" key="3">
    <source>
        <dbReference type="Proteomes" id="UP000610558"/>
    </source>
</evidence>
<dbReference type="InterPro" id="IPR002347">
    <property type="entry name" value="SDR_fam"/>
</dbReference>
<comment type="caution">
    <text evidence="2">The sequence shown here is derived from an EMBL/GenBank/DDBJ whole genome shotgun (WGS) entry which is preliminary data.</text>
</comment>
<accession>A0A927GV51</accession>
<proteinExistence type="inferred from homology"/>
<dbReference type="FunFam" id="3.40.50.720:FF:000084">
    <property type="entry name" value="Short-chain dehydrogenase reductase"/>
    <property type="match status" value="1"/>
</dbReference>
<organism evidence="2 3">
    <name type="scientific">Spongiibacter pelagi</name>
    <dbReference type="NCBI Taxonomy" id="2760804"/>
    <lineage>
        <taxon>Bacteria</taxon>
        <taxon>Pseudomonadati</taxon>
        <taxon>Pseudomonadota</taxon>
        <taxon>Gammaproteobacteria</taxon>
        <taxon>Cellvibrionales</taxon>
        <taxon>Spongiibacteraceae</taxon>
        <taxon>Spongiibacter</taxon>
    </lineage>
</organism>
<comment type="similarity">
    <text evidence="1">Belongs to the short-chain dehydrogenases/reductases (SDR) family.</text>
</comment>
<protein>
    <submittedName>
        <fullName evidence="2">SDR family oxidoreductase</fullName>
    </submittedName>
</protein>
<gene>
    <name evidence="2" type="ORF">IB286_04705</name>
</gene>
<dbReference type="RefSeq" id="WP_190763009.1">
    <property type="nucleotide sequence ID" value="NZ_JACXLD010000002.1"/>
</dbReference>
<dbReference type="AlphaFoldDB" id="A0A927GV51"/>
<evidence type="ECO:0000256" key="1">
    <source>
        <dbReference type="ARBA" id="ARBA00006484"/>
    </source>
</evidence>
<dbReference type="Proteomes" id="UP000610558">
    <property type="component" value="Unassembled WGS sequence"/>
</dbReference>
<reference evidence="2" key="1">
    <citation type="submission" date="2020-09" db="EMBL/GenBank/DDBJ databases">
        <authorList>
            <person name="Yoon J.-W."/>
        </authorList>
    </citation>
    <scope>NUCLEOTIDE SEQUENCE</scope>
    <source>
        <strain evidence="2">KMU-158</strain>
    </source>
</reference>
<name>A0A927GV51_9GAMM</name>
<dbReference type="InterPro" id="IPR036291">
    <property type="entry name" value="NAD(P)-bd_dom_sf"/>
</dbReference>
<dbReference type="InterPro" id="IPR020904">
    <property type="entry name" value="Sc_DH/Rdtase_CS"/>
</dbReference>
<dbReference type="EMBL" id="JACXLD010000002">
    <property type="protein sequence ID" value="MBD2858301.1"/>
    <property type="molecule type" value="Genomic_DNA"/>
</dbReference>
<dbReference type="PROSITE" id="PS00061">
    <property type="entry name" value="ADH_SHORT"/>
    <property type="match status" value="1"/>
</dbReference>
<dbReference type="GO" id="GO:0016616">
    <property type="term" value="F:oxidoreductase activity, acting on the CH-OH group of donors, NAD or NADP as acceptor"/>
    <property type="evidence" value="ECO:0007669"/>
    <property type="project" value="TreeGrafter"/>
</dbReference>
<dbReference type="NCBIfam" id="NF005893">
    <property type="entry name" value="PRK07856.1"/>
    <property type="match status" value="1"/>
</dbReference>
<evidence type="ECO:0000313" key="2">
    <source>
        <dbReference type="EMBL" id="MBD2858301.1"/>
    </source>
</evidence>